<evidence type="ECO:0000256" key="2">
    <source>
        <dbReference type="ARBA" id="ARBA00004496"/>
    </source>
</evidence>
<evidence type="ECO:0000313" key="9">
    <source>
        <dbReference type="EMBL" id="KAK8378046.1"/>
    </source>
</evidence>
<dbReference type="GO" id="GO:0005737">
    <property type="term" value="C:cytoplasm"/>
    <property type="evidence" value="ECO:0007669"/>
    <property type="project" value="UniProtKB-SubCell"/>
</dbReference>
<organism evidence="9 10">
    <name type="scientific">Scylla paramamosain</name>
    <name type="common">Mud crab</name>
    <dbReference type="NCBI Taxonomy" id="85552"/>
    <lineage>
        <taxon>Eukaryota</taxon>
        <taxon>Metazoa</taxon>
        <taxon>Ecdysozoa</taxon>
        <taxon>Arthropoda</taxon>
        <taxon>Crustacea</taxon>
        <taxon>Multicrustacea</taxon>
        <taxon>Malacostraca</taxon>
        <taxon>Eumalacostraca</taxon>
        <taxon>Eucarida</taxon>
        <taxon>Decapoda</taxon>
        <taxon>Pleocyemata</taxon>
        <taxon>Brachyura</taxon>
        <taxon>Eubrachyura</taxon>
        <taxon>Portunoidea</taxon>
        <taxon>Portunidae</taxon>
        <taxon>Portuninae</taxon>
        <taxon>Scylla</taxon>
    </lineage>
</organism>
<dbReference type="GO" id="GO:0008023">
    <property type="term" value="C:transcription elongation factor complex"/>
    <property type="evidence" value="ECO:0007669"/>
    <property type="project" value="TreeGrafter"/>
</dbReference>
<sequence>MGVCRSGGCGGRVFTFVSCEGGEGICPDTISLQALQNCKMSGVGAVSSFQKRGKARVVSIPGARPSVHNSQLLLSTGMPSLDHLLGGGLPVGSILLLEQDRHDVYSKLFLKYYLAEGVMSGHMLTLASLDESPQTLMATLPASTDRDADEDSTTGTDRQMTIAWRYQNQSAPPAGLSSNRFSHSFDLTGTMEEDQVAKVDTCLFDGSEVESPASTGYYWPLLQHIERRITEGGLSTACNKAKTNVMRLAVHSLASPLWGWEFSRQEKDHQWHRLTTFFYGLRALVRSSFCVCLVTVPSHLFHDTALIRRLQSLADFVVRLESFQGSDKETNPIFKDYHGLFHVVKLAAINTLVPPQLDATDWVFKLRRRRMVIERLHLPPELSETVSRSQEDPLTKPRGMACMGEKLPRNLEF</sequence>
<comment type="caution">
    <text evidence="9">The sequence shown here is derived from an EMBL/GenBank/DDBJ whole genome shotgun (WGS) entry which is preliminary data.</text>
</comment>
<name>A0AAW0SSF2_SCYPA</name>
<keyword evidence="7" id="KW-0819">tRNA processing</keyword>
<dbReference type="EMBL" id="JARAKH010000046">
    <property type="protein sequence ID" value="KAK8378046.1"/>
    <property type="molecule type" value="Genomic_DNA"/>
</dbReference>
<evidence type="ECO:0000256" key="7">
    <source>
        <dbReference type="ARBA" id="ARBA00022694"/>
    </source>
</evidence>
<dbReference type="CDD" id="cd19494">
    <property type="entry name" value="Elp4"/>
    <property type="match status" value="1"/>
</dbReference>
<reference evidence="9 10" key="1">
    <citation type="submission" date="2023-03" db="EMBL/GenBank/DDBJ databases">
        <title>High-quality genome of Scylla paramamosain provides insights in environmental adaptation.</title>
        <authorList>
            <person name="Zhang L."/>
        </authorList>
    </citation>
    <scope>NUCLEOTIDE SEQUENCE [LARGE SCALE GENOMIC DNA]</scope>
    <source>
        <strain evidence="9">LZ_2023a</strain>
        <tissue evidence="9">Muscle</tissue>
    </source>
</reference>
<comment type="pathway">
    <text evidence="3">tRNA modification; 5-methoxycarbonylmethyl-2-thiouridine-tRNA biosynthesis.</text>
</comment>
<comment type="subcellular location">
    <subcellularLocation>
        <location evidence="2">Cytoplasm</location>
    </subcellularLocation>
    <subcellularLocation>
        <location evidence="1">Nucleus</location>
    </subcellularLocation>
</comment>
<comment type="similarity">
    <text evidence="4">Belongs to the ELP4 family.</text>
</comment>
<evidence type="ECO:0000313" key="10">
    <source>
        <dbReference type="Proteomes" id="UP001487740"/>
    </source>
</evidence>
<dbReference type="Gene3D" id="3.40.50.300">
    <property type="entry name" value="P-loop containing nucleotide triphosphate hydrolases"/>
    <property type="match status" value="1"/>
</dbReference>
<evidence type="ECO:0000256" key="1">
    <source>
        <dbReference type="ARBA" id="ARBA00004123"/>
    </source>
</evidence>
<dbReference type="InterPro" id="IPR027417">
    <property type="entry name" value="P-loop_NTPase"/>
</dbReference>
<keyword evidence="10" id="KW-1185">Reference proteome</keyword>
<dbReference type="Pfam" id="PF05625">
    <property type="entry name" value="PAXNEB"/>
    <property type="match status" value="1"/>
</dbReference>
<dbReference type="AlphaFoldDB" id="A0AAW0SSF2"/>
<dbReference type="GO" id="GO:0002098">
    <property type="term" value="P:tRNA wobble uridine modification"/>
    <property type="evidence" value="ECO:0007669"/>
    <property type="project" value="InterPro"/>
</dbReference>
<protein>
    <recommendedName>
        <fullName evidence="5">Elongator complex protein 4</fullName>
    </recommendedName>
</protein>
<dbReference type="GO" id="GO:0033588">
    <property type="term" value="C:elongator holoenzyme complex"/>
    <property type="evidence" value="ECO:0007669"/>
    <property type="project" value="InterPro"/>
</dbReference>
<evidence type="ECO:0000256" key="6">
    <source>
        <dbReference type="ARBA" id="ARBA00022490"/>
    </source>
</evidence>
<evidence type="ECO:0000256" key="5">
    <source>
        <dbReference type="ARBA" id="ARBA00020265"/>
    </source>
</evidence>
<evidence type="ECO:0000256" key="8">
    <source>
        <dbReference type="ARBA" id="ARBA00023242"/>
    </source>
</evidence>
<dbReference type="InterPro" id="IPR008728">
    <property type="entry name" value="Elongator_complex_protein_4"/>
</dbReference>
<dbReference type="PANTHER" id="PTHR12896">
    <property type="entry name" value="PAX6 NEIGHBOR PROTEIN PAXNEB"/>
    <property type="match status" value="1"/>
</dbReference>
<evidence type="ECO:0000256" key="4">
    <source>
        <dbReference type="ARBA" id="ARBA00007573"/>
    </source>
</evidence>
<proteinExistence type="inferred from homology"/>
<dbReference type="Proteomes" id="UP001487740">
    <property type="component" value="Unassembled WGS sequence"/>
</dbReference>
<gene>
    <name evidence="9" type="ORF">O3P69_018768</name>
</gene>
<keyword evidence="8" id="KW-0539">Nucleus</keyword>
<evidence type="ECO:0000256" key="3">
    <source>
        <dbReference type="ARBA" id="ARBA00005043"/>
    </source>
</evidence>
<keyword evidence="6" id="KW-0963">Cytoplasm</keyword>
<accession>A0AAW0SSF2</accession>
<dbReference type="PANTHER" id="PTHR12896:SF1">
    <property type="entry name" value="ELONGATOR COMPLEX PROTEIN 4"/>
    <property type="match status" value="1"/>
</dbReference>